<keyword evidence="7" id="KW-1185">Reference proteome</keyword>
<dbReference type="CDD" id="cd15571">
    <property type="entry name" value="ePHD"/>
    <property type="match status" value="1"/>
</dbReference>
<evidence type="ECO:0000313" key="7">
    <source>
        <dbReference type="Proteomes" id="UP000001357"/>
    </source>
</evidence>
<evidence type="ECO:0000259" key="5">
    <source>
        <dbReference type="SMART" id="SM00249"/>
    </source>
</evidence>
<feature type="compositionally biased region" description="Low complexity" evidence="4">
    <location>
        <begin position="204"/>
        <end position="217"/>
    </location>
</feature>
<proteinExistence type="predicted"/>
<evidence type="ECO:0000256" key="4">
    <source>
        <dbReference type="SAM" id="MobiDB-lite"/>
    </source>
</evidence>
<feature type="domain" description="Zinc finger PHD-type" evidence="5">
    <location>
        <begin position="18"/>
        <end position="64"/>
    </location>
</feature>
<organism evidence="6 7">
    <name type="scientific">Monosiga brevicollis</name>
    <name type="common">Choanoflagellate</name>
    <dbReference type="NCBI Taxonomy" id="81824"/>
    <lineage>
        <taxon>Eukaryota</taxon>
        <taxon>Choanoflagellata</taxon>
        <taxon>Craspedida</taxon>
        <taxon>Salpingoecidae</taxon>
        <taxon>Monosiga</taxon>
    </lineage>
</organism>
<dbReference type="Gene3D" id="3.30.40.10">
    <property type="entry name" value="Zinc/RING finger domain, C3HC4 (zinc finger)"/>
    <property type="match status" value="2"/>
</dbReference>
<dbReference type="SUPFAM" id="SSF57903">
    <property type="entry name" value="FYVE/PHD zinc finger"/>
    <property type="match status" value="1"/>
</dbReference>
<dbReference type="InterPro" id="IPR013083">
    <property type="entry name" value="Znf_RING/FYVE/PHD"/>
</dbReference>
<accession>A9V910</accession>
<gene>
    <name evidence="6" type="ORF">MONBRDRAFT_28731</name>
</gene>
<dbReference type="InterPro" id="IPR050701">
    <property type="entry name" value="Histone_Mod_Regulator"/>
</dbReference>
<evidence type="ECO:0000256" key="3">
    <source>
        <dbReference type="ARBA" id="ARBA00022833"/>
    </source>
</evidence>
<dbReference type="eggNOG" id="KOG0954">
    <property type="taxonomic scope" value="Eukaryota"/>
</dbReference>
<dbReference type="PANTHER" id="PTHR13793">
    <property type="entry name" value="PHD FINGER PROTEINS"/>
    <property type="match status" value="1"/>
</dbReference>
<feature type="region of interest" description="Disordered" evidence="4">
    <location>
        <begin position="180"/>
        <end position="266"/>
    </location>
</feature>
<dbReference type="GeneID" id="5894510"/>
<dbReference type="AlphaFoldDB" id="A9V910"/>
<dbReference type="Pfam" id="PF13832">
    <property type="entry name" value="zf-HC5HC2H_2"/>
    <property type="match status" value="1"/>
</dbReference>
<dbReference type="STRING" id="81824.A9V910"/>
<dbReference type="InParanoid" id="A9V910"/>
<dbReference type="Proteomes" id="UP000001357">
    <property type="component" value="Unassembled WGS sequence"/>
</dbReference>
<dbReference type="GO" id="GO:0008270">
    <property type="term" value="F:zinc ion binding"/>
    <property type="evidence" value="ECO:0007669"/>
    <property type="project" value="UniProtKB-KW"/>
</dbReference>
<keyword evidence="1" id="KW-0479">Metal-binding</keyword>
<dbReference type="KEGG" id="mbr:MONBRDRAFT_28731"/>
<dbReference type="InterPro" id="IPR019787">
    <property type="entry name" value="Znf_PHD-finger"/>
</dbReference>
<sequence>MEMDDDEIYEPGATSDLPCVICKQNDVSDKNDVVKCKSCGYVFHQACYGVERVPKHDWYCRRHTPYLTIRSSKMKCVACPVVTGALLPVANPKDGDMQFCHVLCAMFIPGLIINGSPWWESVTVSDLKLSKGVCTICNSPRSSATIKCAHSGCSHRLHASWSVSRAKYYHDWSQAKADPTQLPLLSHRKQASNTSGTKPGAKRPSGTSTPASSSSSSHAKVTKVAKTNSTSTTLVAAPRTPSSGVPASPNPSTVATPQSGNTLLPISTPLPEAARLVADPPLQKNGRPYHAHERAEARLQDIASPASATSPAPAARSSSRKAAKASPQTKNPDSTMNLEDDDADALATRVLASAPHIPTDELPRLPAFEGLPHLDALNVKARVAVASPLAGPTVLQSLAKAIHQDEPLPLDEEVKLQARLVALMKETDKELARWEWERQQKSEAKATLARLQAPLLPTLPSEQRDACLGFLCSNLASPALPDTSMFASVEAWKQHVLAQVAALLPLAGIEVAQLPTTLEEALQLLPEAVTP</sequence>
<evidence type="ECO:0000256" key="2">
    <source>
        <dbReference type="ARBA" id="ARBA00022771"/>
    </source>
</evidence>
<dbReference type="PANTHER" id="PTHR13793:SF107">
    <property type="entry name" value="BROMODOMAIN-CONTAINING PROTEIN HOMOLOG"/>
    <property type="match status" value="1"/>
</dbReference>
<evidence type="ECO:0000256" key="1">
    <source>
        <dbReference type="ARBA" id="ARBA00022723"/>
    </source>
</evidence>
<dbReference type="SMART" id="SM00249">
    <property type="entry name" value="PHD"/>
    <property type="match status" value="1"/>
</dbReference>
<feature type="compositionally biased region" description="Polar residues" evidence="4">
    <location>
        <begin position="328"/>
        <end position="337"/>
    </location>
</feature>
<evidence type="ECO:0000313" key="6">
    <source>
        <dbReference type="EMBL" id="EDQ85973.1"/>
    </source>
</evidence>
<dbReference type="EMBL" id="CH991569">
    <property type="protein sequence ID" value="EDQ85973.1"/>
    <property type="molecule type" value="Genomic_DNA"/>
</dbReference>
<feature type="compositionally biased region" description="Polar residues" evidence="4">
    <location>
        <begin position="225"/>
        <end position="265"/>
    </location>
</feature>
<feature type="compositionally biased region" description="Low complexity" evidence="4">
    <location>
        <begin position="304"/>
        <end position="317"/>
    </location>
</feature>
<name>A9V910_MONBE</name>
<keyword evidence="2" id="KW-0863">Zinc-finger</keyword>
<protein>
    <recommendedName>
        <fullName evidence="5">Zinc finger PHD-type domain-containing protein</fullName>
    </recommendedName>
</protein>
<dbReference type="RefSeq" id="XP_001749167.1">
    <property type="nucleotide sequence ID" value="XM_001749115.1"/>
</dbReference>
<dbReference type="Pfam" id="PF13831">
    <property type="entry name" value="PHD_2"/>
    <property type="match status" value="1"/>
</dbReference>
<dbReference type="InterPro" id="IPR001965">
    <property type="entry name" value="Znf_PHD"/>
</dbReference>
<feature type="region of interest" description="Disordered" evidence="4">
    <location>
        <begin position="304"/>
        <end position="339"/>
    </location>
</feature>
<keyword evidence="3" id="KW-0862">Zinc</keyword>
<reference evidence="6 7" key="1">
    <citation type="journal article" date="2008" name="Nature">
        <title>The genome of the choanoflagellate Monosiga brevicollis and the origin of metazoans.</title>
        <authorList>
            <consortium name="JGI Sequencing"/>
            <person name="King N."/>
            <person name="Westbrook M.J."/>
            <person name="Young S.L."/>
            <person name="Kuo A."/>
            <person name="Abedin M."/>
            <person name="Chapman J."/>
            <person name="Fairclough S."/>
            <person name="Hellsten U."/>
            <person name="Isogai Y."/>
            <person name="Letunic I."/>
            <person name="Marr M."/>
            <person name="Pincus D."/>
            <person name="Putnam N."/>
            <person name="Rokas A."/>
            <person name="Wright K.J."/>
            <person name="Zuzow R."/>
            <person name="Dirks W."/>
            <person name="Good M."/>
            <person name="Goodstein D."/>
            <person name="Lemons D."/>
            <person name="Li W."/>
            <person name="Lyons J.B."/>
            <person name="Morris A."/>
            <person name="Nichols S."/>
            <person name="Richter D.J."/>
            <person name="Salamov A."/>
            <person name="Bork P."/>
            <person name="Lim W.A."/>
            <person name="Manning G."/>
            <person name="Miller W.T."/>
            <person name="McGinnis W."/>
            <person name="Shapiro H."/>
            <person name="Tjian R."/>
            <person name="Grigoriev I.V."/>
            <person name="Rokhsar D."/>
        </authorList>
    </citation>
    <scope>NUCLEOTIDE SEQUENCE [LARGE SCALE GENOMIC DNA]</scope>
    <source>
        <strain evidence="7">MX1 / ATCC 50154</strain>
    </source>
</reference>
<dbReference type="InterPro" id="IPR011011">
    <property type="entry name" value="Znf_FYVE_PHD"/>
</dbReference>